<dbReference type="GO" id="GO:0007189">
    <property type="term" value="P:adenylate cyclase-activating G protein-coupled receptor signaling pathway"/>
    <property type="evidence" value="ECO:0007669"/>
    <property type="project" value="TreeGrafter"/>
</dbReference>
<evidence type="ECO:0000259" key="8">
    <source>
        <dbReference type="PROSITE" id="PS50221"/>
    </source>
</evidence>
<dbReference type="Proteomes" id="UP000646548">
    <property type="component" value="Unassembled WGS sequence"/>
</dbReference>
<dbReference type="PANTHER" id="PTHR12011:SF326">
    <property type="entry name" value="ADHESION G-PROTEIN COUPLED RECEPTOR G5"/>
    <property type="match status" value="1"/>
</dbReference>
<keyword evidence="3 6" id="KW-1133">Transmembrane helix</keyword>
<dbReference type="Pfam" id="PF01825">
    <property type="entry name" value="GPS"/>
    <property type="match status" value="1"/>
</dbReference>
<comment type="subcellular location">
    <subcellularLocation>
        <location evidence="1">Membrane</location>
        <topology evidence="1">Multi-pass membrane protein</topology>
    </subcellularLocation>
</comment>
<comment type="caution">
    <text evidence="10">The sequence shown here is derived from an EMBL/GenBank/DDBJ whole genome shotgun (WGS) entry which is preliminary data.</text>
</comment>
<feature type="chain" id="PRO_5032935666" evidence="7">
    <location>
        <begin position="17"/>
        <end position="531"/>
    </location>
</feature>
<keyword evidence="7" id="KW-0732">Signal</keyword>
<feature type="transmembrane region" description="Helical" evidence="6">
    <location>
        <begin position="420"/>
        <end position="443"/>
    </location>
</feature>
<dbReference type="PROSITE" id="PS50261">
    <property type="entry name" value="G_PROTEIN_RECEP_F2_4"/>
    <property type="match status" value="1"/>
</dbReference>
<dbReference type="Pfam" id="PF00002">
    <property type="entry name" value="7tm_2"/>
    <property type="match status" value="1"/>
</dbReference>
<keyword evidence="10" id="KW-0675">Receptor</keyword>
<dbReference type="InterPro" id="IPR057244">
    <property type="entry name" value="GAIN_B"/>
</dbReference>
<evidence type="ECO:0000256" key="5">
    <source>
        <dbReference type="ARBA" id="ARBA00023157"/>
    </source>
</evidence>
<feature type="transmembrane region" description="Helical" evidence="6">
    <location>
        <begin position="490"/>
        <end position="511"/>
    </location>
</feature>
<protein>
    <submittedName>
        <fullName evidence="10">G-protein coupled receptor 64</fullName>
    </submittedName>
</protein>
<name>A0A834FRL3_ORYME</name>
<dbReference type="SMART" id="SM00303">
    <property type="entry name" value="GPS"/>
    <property type="match status" value="1"/>
</dbReference>
<evidence type="ECO:0000256" key="6">
    <source>
        <dbReference type="SAM" id="Phobius"/>
    </source>
</evidence>
<keyword evidence="4 6" id="KW-0472">Membrane</keyword>
<dbReference type="PANTHER" id="PTHR12011">
    <property type="entry name" value="ADHESION G-PROTEIN COUPLED RECEPTOR"/>
    <property type="match status" value="1"/>
</dbReference>
<feature type="transmembrane region" description="Helical" evidence="6">
    <location>
        <begin position="464"/>
        <end position="484"/>
    </location>
</feature>
<dbReference type="EMBL" id="WKFB01000014">
    <property type="protein sequence ID" value="KAF6739204.1"/>
    <property type="molecule type" value="Genomic_DNA"/>
</dbReference>
<feature type="domain" description="G-protein coupled receptors family 2 profile 2" evidence="9">
    <location>
        <begin position="264"/>
        <end position="513"/>
    </location>
</feature>
<dbReference type="GO" id="GO:0004930">
    <property type="term" value="F:G protein-coupled receptor activity"/>
    <property type="evidence" value="ECO:0007669"/>
    <property type="project" value="InterPro"/>
</dbReference>
<evidence type="ECO:0000256" key="2">
    <source>
        <dbReference type="ARBA" id="ARBA00022692"/>
    </source>
</evidence>
<dbReference type="InterPro" id="IPR046338">
    <property type="entry name" value="GAIN_dom_sf"/>
</dbReference>
<dbReference type="PRINTS" id="PR00249">
    <property type="entry name" value="GPCRSECRETIN"/>
</dbReference>
<keyword evidence="5" id="KW-1015">Disulfide bond</keyword>
<evidence type="ECO:0000256" key="7">
    <source>
        <dbReference type="SAM" id="SignalP"/>
    </source>
</evidence>
<reference evidence="10" key="1">
    <citation type="journal article" name="BMC Genomics">
        <title>Long-read sequencing and de novo genome assembly of marine medaka (Oryzias melastigma).</title>
        <authorList>
            <person name="Liang P."/>
            <person name="Saqib H.S.A."/>
            <person name="Ni X."/>
            <person name="Shen Y."/>
        </authorList>
    </citation>
    <scope>NUCLEOTIDE SEQUENCE</scope>
    <source>
        <strain evidence="10">Bigg-433</strain>
    </source>
</reference>
<dbReference type="InterPro" id="IPR017981">
    <property type="entry name" value="GPCR_2-like_7TM"/>
</dbReference>
<evidence type="ECO:0000256" key="4">
    <source>
        <dbReference type="ARBA" id="ARBA00023136"/>
    </source>
</evidence>
<accession>A0A834FRL3</accession>
<evidence type="ECO:0000256" key="3">
    <source>
        <dbReference type="ARBA" id="ARBA00022989"/>
    </source>
</evidence>
<evidence type="ECO:0000259" key="9">
    <source>
        <dbReference type="PROSITE" id="PS50261"/>
    </source>
</evidence>
<feature type="transmembrane region" description="Helical" evidence="6">
    <location>
        <begin position="300"/>
        <end position="316"/>
    </location>
</feature>
<feature type="transmembrane region" description="Helical" evidence="6">
    <location>
        <begin position="370"/>
        <end position="392"/>
    </location>
</feature>
<dbReference type="AlphaFoldDB" id="A0A834FRL3"/>
<feature type="domain" description="GAIN-B" evidence="8">
    <location>
        <begin position="114"/>
        <end position="257"/>
    </location>
</feature>
<dbReference type="PROSITE" id="PS50221">
    <property type="entry name" value="GAIN_B"/>
    <property type="match status" value="1"/>
</dbReference>
<organism evidence="10 11">
    <name type="scientific">Oryzias melastigma</name>
    <name type="common">Marine medaka</name>
    <dbReference type="NCBI Taxonomy" id="30732"/>
    <lineage>
        <taxon>Eukaryota</taxon>
        <taxon>Metazoa</taxon>
        <taxon>Chordata</taxon>
        <taxon>Craniata</taxon>
        <taxon>Vertebrata</taxon>
        <taxon>Euteleostomi</taxon>
        <taxon>Actinopterygii</taxon>
        <taxon>Neopterygii</taxon>
        <taxon>Teleostei</taxon>
        <taxon>Neoteleostei</taxon>
        <taxon>Acanthomorphata</taxon>
        <taxon>Ovalentaria</taxon>
        <taxon>Atherinomorphae</taxon>
        <taxon>Beloniformes</taxon>
        <taxon>Adrianichthyidae</taxon>
        <taxon>Oryziinae</taxon>
        <taxon>Oryzias</taxon>
    </lineage>
</organism>
<dbReference type="GO" id="GO:0007166">
    <property type="term" value="P:cell surface receptor signaling pathway"/>
    <property type="evidence" value="ECO:0007669"/>
    <property type="project" value="InterPro"/>
</dbReference>
<feature type="signal peptide" evidence="7">
    <location>
        <begin position="1"/>
        <end position="16"/>
    </location>
</feature>
<feature type="transmembrane region" description="Helical" evidence="6">
    <location>
        <begin position="263"/>
        <end position="288"/>
    </location>
</feature>
<evidence type="ECO:0000313" key="10">
    <source>
        <dbReference type="EMBL" id="KAF6739204.1"/>
    </source>
</evidence>
<evidence type="ECO:0000256" key="1">
    <source>
        <dbReference type="ARBA" id="ARBA00004141"/>
    </source>
</evidence>
<gene>
    <name evidence="10" type="ORF">FQA47_025275</name>
</gene>
<dbReference type="GO" id="GO:0005886">
    <property type="term" value="C:plasma membrane"/>
    <property type="evidence" value="ECO:0007669"/>
    <property type="project" value="TreeGrafter"/>
</dbReference>
<dbReference type="InterPro" id="IPR000832">
    <property type="entry name" value="GPCR_2_secretin-like"/>
</dbReference>
<dbReference type="Gene3D" id="2.60.220.50">
    <property type="match status" value="1"/>
</dbReference>
<dbReference type="InterPro" id="IPR000203">
    <property type="entry name" value="GPS"/>
</dbReference>
<keyword evidence="2 6" id="KW-0812">Transmembrane</keyword>
<dbReference type="Gene3D" id="1.20.1070.10">
    <property type="entry name" value="Rhodopsin 7-helix transmembrane proteins"/>
    <property type="match status" value="1"/>
</dbReference>
<sequence>MKFWIFWGLLVTFVSIRETEFQCKKWPFDNFCQNYAENQTFRQECNDTSQDDFFPQRCAMESFMCTCEDGLYDDFPSDINKVENVLEETNVETSALLCGDDYMALMYIIDGTFEGVEFHSDNNMSVTDHRNADTIVSAYLPKSLDIDEEDKIIFCILQLPNGTAQNSTYELYEQRMVGLSVANKSISGLSERVNLTMRFSLAPNKSAEPLCVFLNYSSGNWSSNGCLTLWDDDQHQVTCSCDHLTYFGVLLVLSTPSPEHQQILSYITLIGCGISLTALVFTVFLFFTHSKIRADDSRKIHINLVFALILLNLHLLPNEKVATSSLPGLCLYMALALHYSLLATFSWMALEGFHLYLLIVKVFNIHTNRYLLKISVIGWGVPAVIVSIVVSIKKEYYGLSTLNNSSLCYITDGTVKQVTVMGLFGLLFVFNTVMFSITVRHLITSRHQNNFGPMKKNRTKDMGLLLFLITLLGIAWGFIFFSFGPLVTPALYIFCILNSLQGFFIFIYFVLTLRKIKDPTTTGNKTNSLNT</sequence>
<evidence type="ECO:0000313" key="11">
    <source>
        <dbReference type="Proteomes" id="UP000646548"/>
    </source>
</evidence>
<feature type="transmembrane region" description="Helical" evidence="6">
    <location>
        <begin position="336"/>
        <end position="358"/>
    </location>
</feature>
<proteinExistence type="predicted"/>